<gene>
    <name evidence="8" type="primary">rnz</name>
    <name evidence="9" type="ORF">FDP08_07440</name>
</gene>
<name>A0A4U6R509_9GAMM</name>
<dbReference type="Pfam" id="PF23023">
    <property type="entry name" value="Anti-Pycsar_Apyc1"/>
    <property type="match status" value="1"/>
</dbReference>
<keyword evidence="5 8" id="KW-0255">Endonuclease</keyword>
<dbReference type="GO" id="GO:0042781">
    <property type="term" value="F:3'-tRNA processing endoribonuclease activity"/>
    <property type="evidence" value="ECO:0007669"/>
    <property type="project" value="UniProtKB-UniRule"/>
</dbReference>
<evidence type="ECO:0000256" key="7">
    <source>
        <dbReference type="ARBA" id="ARBA00022833"/>
    </source>
</evidence>
<dbReference type="OrthoDB" id="9803916at2"/>
<reference evidence="9 10" key="1">
    <citation type="submission" date="2019-05" db="EMBL/GenBank/DDBJ databases">
        <title>Marinobacter panjinensis sp. nov., a moderately halophilic bacterium isolated from sea tidal flat environment.</title>
        <authorList>
            <person name="Yang W."/>
            <person name="An M."/>
            <person name="He W."/>
            <person name="Luo X."/>
            <person name="Zhu L."/>
            <person name="Chen G."/>
            <person name="Zhang Y."/>
            <person name="Wang Y."/>
        </authorList>
    </citation>
    <scope>NUCLEOTIDE SEQUENCE [LARGE SCALE GENOMIC DNA]</scope>
    <source>
        <strain evidence="9 10">PJ-16</strain>
    </source>
</reference>
<dbReference type="PANTHER" id="PTHR46018:SF2">
    <property type="entry name" value="ZINC PHOSPHODIESTERASE ELAC PROTEIN 1"/>
    <property type="match status" value="1"/>
</dbReference>
<dbReference type="RefSeq" id="WP_137435353.1">
    <property type="nucleotide sequence ID" value="NZ_JANRHC010000001.1"/>
</dbReference>
<evidence type="ECO:0000256" key="8">
    <source>
        <dbReference type="HAMAP-Rule" id="MF_01818"/>
    </source>
</evidence>
<dbReference type="HAMAP" id="MF_01818">
    <property type="entry name" value="RNase_Z_BN"/>
    <property type="match status" value="1"/>
</dbReference>
<keyword evidence="2 8" id="KW-0819">tRNA processing</keyword>
<dbReference type="PANTHER" id="PTHR46018">
    <property type="entry name" value="ZINC PHOSPHODIESTERASE ELAC PROTEIN 1"/>
    <property type="match status" value="1"/>
</dbReference>
<keyword evidence="7 8" id="KW-0862">Zinc</keyword>
<evidence type="ECO:0000313" key="9">
    <source>
        <dbReference type="EMBL" id="TKV67942.1"/>
    </source>
</evidence>
<comment type="cofactor">
    <cofactor evidence="8">
        <name>Zn(2+)</name>
        <dbReference type="ChEBI" id="CHEBI:29105"/>
    </cofactor>
    <text evidence="8">Binds 2 Zn(2+) ions.</text>
</comment>
<feature type="binding site" evidence="8">
    <location>
        <position position="66"/>
    </location>
    <ligand>
        <name>Zn(2+)</name>
        <dbReference type="ChEBI" id="CHEBI:29105"/>
        <label>2</label>
        <note>catalytic</note>
    </ligand>
</feature>
<comment type="function">
    <text evidence="8">Zinc phosphodiesterase, which displays some tRNA 3'-processing endonuclease activity. Probably involved in tRNA maturation, by removing a 3'-trailer from precursor tRNA.</text>
</comment>
<proteinExistence type="inferred from homology"/>
<feature type="active site" description="Proton acceptor" evidence="8">
    <location>
        <position position="66"/>
    </location>
</feature>
<dbReference type="EC" id="3.1.26.11" evidence="8"/>
<dbReference type="EMBL" id="SZYH01000001">
    <property type="protein sequence ID" value="TKV67942.1"/>
    <property type="molecule type" value="Genomic_DNA"/>
</dbReference>
<evidence type="ECO:0000256" key="3">
    <source>
        <dbReference type="ARBA" id="ARBA00022722"/>
    </source>
</evidence>
<evidence type="ECO:0000256" key="6">
    <source>
        <dbReference type="ARBA" id="ARBA00022801"/>
    </source>
</evidence>
<dbReference type="InterPro" id="IPR036866">
    <property type="entry name" value="RibonucZ/Hydroxyglut_hydro"/>
</dbReference>
<comment type="subunit">
    <text evidence="1 8">Homodimer.</text>
</comment>
<comment type="similarity">
    <text evidence="8">Belongs to the RNase Z family.</text>
</comment>
<comment type="caution">
    <text evidence="9">The sequence shown here is derived from an EMBL/GenBank/DDBJ whole genome shotgun (WGS) entry which is preliminary data.</text>
</comment>
<evidence type="ECO:0000256" key="5">
    <source>
        <dbReference type="ARBA" id="ARBA00022759"/>
    </source>
</evidence>
<feature type="binding site" evidence="8">
    <location>
        <position position="62"/>
    </location>
    <ligand>
        <name>Zn(2+)</name>
        <dbReference type="ChEBI" id="CHEBI:29105"/>
        <label>1</label>
        <note>catalytic</note>
    </ligand>
</feature>
<dbReference type="InterPro" id="IPR013471">
    <property type="entry name" value="RNase_Z/BN"/>
</dbReference>
<dbReference type="Gene3D" id="3.60.15.10">
    <property type="entry name" value="Ribonuclease Z/Hydroxyacylglutathione hydrolase-like"/>
    <property type="match status" value="1"/>
</dbReference>
<dbReference type="AlphaFoldDB" id="A0A4U6R509"/>
<evidence type="ECO:0000256" key="1">
    <source>
        <dbReference type="ARBA" id="ARBA00011738"/>
    </source>
</evidence>
<keyword evidence="6 8" id="KW-0378">Hydrolase</keyword>
<dbReference type="SUPFAM" id="SSF56281">
    <property type="entry name" value="Metallo-hydrolase/oxidoreductase"/>
    <property type="match status" value="1"/>
</dbReference>
<feature type="binding site" evidence="8">
    <location>
        <position position="140"/>
    </location>
    <ligand>
        <name>Zn(2+)</name>
        <dbReference type="ChEBI" id="CHEBI:29105"/>
        <label>1</label>
        <note>catalytic</note>
    </ligand>
</feature>
<feature type="binding site" evidence="8">
    <location>
        <position position="67"/>
    </location>
    <ligand>
        <name>Zn(2+)</name>
        <dbReference type="ChEBI" id="CHEBI:29105"/>
        <label>2</label>
        <note>catalytic</note>
    </ligand>
</feature>
<feature type="binding site" evidence="8">
    <location>
        <position position="211"/>
    </location>
    <ligand>
        <name>Zn(2+)</name>
        <dbReference type="ChEBI" id="CHEBI:29105"/>
        <label>1</label>
        <note>catalytic</note>
    </ligand>
</feature>
<dbReference type="GO" id="GO:0008270">
    <property type="term" value="F:zinc ion binding"/>
    <property type="evidence" value="ECO:0007669"/>
    <property type="project" value="UniProtKB-UniRule"/>
</dbReference>
<feature type="binding site" evidence="8">
    <location>
        <position position="270"/>
    </location>
    <ligand>
        <name>Zn(2+)</name>
        <dbReference type="ChEBI" id="CHEBI:29105"/>
        <label>2</label>
        <note>catalytic</note>
    </ligand>
</feature>
<organism evidence="9 10">
    <name type="scientific">Marinobacter panjinensis</name>
    <dbReference type="NCBI Taxonomy" id="2576384"/>
    <lineage>
        <taxon>Bacteria</taxon>
        <taxon>Pseudomonadati</taxon>
        <taxon>Pseudomonadota</taxon>
        <taxon>Gammaproteobacteria</taxon>
        <taxon>Pseudomonadales</taxon>
        <taxon>Marinobacteraceae</taxon>
        <taxon>Marinobacter</taxon>
    </lineage>
</organism>
<feature type="binding site" evidence="8">
    <location>
        <position position="211"/>
    </location>
    <ligand>
        <name>Zn(2+)</name>
        <dbReference type="ChEBI" id="CHEBI:29105"/>
        <label>2</label>
        <note>catalytic</note>
    </ligand>
</feature>
<comment type="catalytic activity">
    <reaction evidence="8">
        <text>Endonucleolytic cleavage of RNA, removing extra 3' nucleotides from tRNA precursor, generating 3' termini of tRNAs. A 3'-hydroxy group is left at the tRNA terminus and a 5'-phosphoryl group is left at the trailer molecule.</text>
        <dbReference type="EC" id="3.1.26.11"/>
    </reaction>
</comment>
<sequence>MDFTFLGTSAGTPTRSRNVSGLALCHSGPKPWYLVDCGEGTQHQLLRTRYSVMQLRAIFITHIHGDHTFGLPGLLTSASMLGRSEPLDIIAPVQVQRFIEAAIDNSDSSLSYPLNFIDSETPGFCWQDDHFQVSSVALSHRVDCHAYVFTERNLELQLLRDKLRQNGIEPGPGWGELQKGNDVTLEDGRLLRSEDYTRIQRVPRRVIVAGDNDNPELLTDSSDGTHVLIHEATYTRDVADRVGPWPQHSSAEQVARFAQQVRLPYLVMTHFSSRYQSGPGGAPHINQLAAEAMQHYRGQLFLARDFDTYRLEKDLSLSCLTSSTPT</sequence>
<evidence type="ECO:0000256" key="2">
    <source>
        <dbReference type="ARBA" id="ARBA00022694"/>
    </source>
</evidence>
<protein>
    <recommendedName>
        <fullName evidence="8">Ribonuclease Z</fullName>
        <shortName evidence="8">RNase Z</shortName>
        <ecNumber evidence="8">3.1.26.11</ecNumber>
    </recommendedName>
    <alternativeName>
        <fullName evidence="8">tRNA 3 endonuclease</fullName>
    </alternativeName>
    <alternativeName>
        <fullName evidence="8">tRNase Z</fullName>
    </alternativeName>
</protein>
<keyword evidence="3 8" id="KW-0540">Nuclease</keyword>
<keyword evidence="4 8" id="KW-0479">Metal-binding</keyword>
<dbReference type="Proteomes" id="UP000308488">
    <property type="component" value="Unassembled WGS sequence"/>
</dbReference>
<feature type="binding site" evidence="8">
    <location>
        <position position="64"/>
    </location>
    <ligand>
        <name>Zn(2+)</name>
        <dbReference type="ChEBI" id="CHEBI:29105"/>
        <label>1</label>
        <note>catalytic</note>
    </ligand>
</feature>
<evidence type="ECO:0000313" key="10">
    <source>
        <dbReference type="Proteomes" id="UP000308488"/>
    </source>
</evidence>
<dbReference type="CDD" id="cd07717">
    <property type="entry name" value="RNaseZ_ZiPD-like_MBL-fold"/>
    <property type="match status" value="1"/>
</dbReference>
<accession>A0A4U6R509</accession>
<evidence type="ECO:0000256" key="4">
    <source>
        <dbReference type="ARBA" id="ARBA00022723"/>
    </source>
</evidence>
<keyword evidence="10" id="KW-1185">Reference proteome</keyword>